<dbReference type="RefSeq" id="WP_045806995.1">
    <property type="nucleotide sequence ID" value="NZ_JZCR01000011.1"/>
</dbReference>
<organism evidence="1 2">
    <name type="scientific">Levilactobacillus spicheri</name>
    <dbReference type="NCBI Taxonomy" id="216463"/>
    <lineage>
        <taxon>Bacteria</taxon>
        <taxon>Bacillati</taxon>
        <taxon>Bacillota</taxon>
        <taxon>Bacilli</taxon>
        <taxon>Lactobacillales</taxon>
        <taxon>Lactobacillaceae</taxon>
        <taxon>Levilactobacillus</taxon>
    </lineage>
</organism>
<proteinExistence type="predicted"/>
<reference evidence="1 2" key="1">
    <citation type="submission" date="2015-03" db="EMBL/GenBank/DDBJ databases">
        <authorList>
            <person name="Zheng J."/>
            <person name="Ganezle M."/>
        </authorList>
    </citation>
    <scope>NUCLEOTIDE SEQUENCE [LARGE SCALE GENOMIC DNA]</scope>
    <source>
        <strain evidence="1 2">LP38</strain>
    </source>
</reference>
<dbReference type="EMBL" id="JZCR01000011">
    <property type="protein sequence ID" value="KJW13040.1"/>
    <property type="molecule type" value="Genomic_DNA"/>
</dbReference>
<protein>
    <submittedName>
        <fullName evidence="1">Uncharacterized protein</fullName>
    </submittedName>
</protein>
<evidence type="ECO:0000313" key="2">
    <source>
        <dbReference type="Proteomes" id="UP000033491"/>
    </source>
</evidence>
<dbReference type="AlphaFoldDB" id="A0A0F3RT24"/>
<dbReference type="PATRIC" id="fig|216463.3.peg.41"/>
<accession>A0A0F3RT24</accession>
<evidence type="ECO:0000313" key="1">
    <source>
        <dbReference type="EMBL" id="KJW13040.1"/>
    </source>
</evidence>
<name>A0A0F3RT24_9LACO</name>
<sequence length="151" mass="16707">MHKQHWAIWGATVLAMVGLGSWPSTTTAHAHVLNQQTALRRRVAQRSGMDLATVLRLDKTLSKQGIHLDSVQTKDQSNQYQLHQKRHQLTVMYTVTQTPGAATIPVQVIAYQGKQAVSQAVFTLGATWNQDQLTAMTYVTKTGATVDLLSR</sequence>
<comment type="caution">
    <text evidence="1">The sequence shown here is derived from an EMBL/GenBank/DDBJ whole genome shotgun (WGS) entry which is preliminary data.</text>
</comment>
<gene>
    <name evidence="1" type="ORF">VC81_04690</name>
</gene>
<dbReference type="Proteomes" id="UP000033491">
    <property type="component" value="Unassembled WGS sequence"/>
</dbReference>